<evidence type="ECO:0000313" key="2">
    <source>
        <dbReference type="EMBL" id="KHJ31312.1"/>
    </source>
</evidence>
<gene>
    <name evidence="2" type="ORF">EV44_g4347</name>
</gene>
<organism evidence="2 3">
    <name type="scientific">Uncinula necator</name>
    <name type="common">Grape powdery mildew</name>
    <dbReference type="NCBI Taxonomy" id="52586"/>
    <lineage>
        <taxon>Eukaryota</taxon>
        <taxon>Fungi</taxon>
        <taxon>Dikarya</taxon>
        <taxon>Ascomycota</taxon>
        <taxon>Pezizomycotina</taxon>
        <taxon>Leotiomycetes</taxon>
        <taxon>Erysiphales</taxon>
        <taxon>Erysiphaceae</taxon>
        <taxon>Erysiphe</taxon>
    </lineage>
</organism>
<protein>
    <submittedName>
        <fullName evidence="2">Putative eka-like protein</fullName>
    </submittedName>
</protein>
<feature type="region of interest" description="Disordered" evidence="1">
    <location>
        <begin position="153"/>
        <end position="187"/>
    </location>
</feature>
<dbReference type="AlphaFoldDB" id="A0A0B1NY93"/>
<feature type="region of interest" description="Disordered" evidence="1">
    <location>
        <begin position="446"/>
        <end position="469"/>
    </location>
</feature>
<proteinExistence type="predicted"/>
<accession>A0A0B1NY93</accession>
<dbReference type="OMA" id="RFCEKDS"/>
<dbReference type="EMBL" id="JNVN01003003">
    <property type="protein sequence ID" value="KHJ31312.1"/>
    <property type="molecule type" value="Genomic_DNA"/>
</dbReference>
<reference evidence="2 3" key="1">
    <citation type="journal article" date="2014" name="BMC Genomics">
        <title>Adaptive genomic structural variation in the grape powdery mildew pathogen, Erysiphe necator.</title>
        <authorList>
            <person name="Jones L."/>
            <person name="Riaz S."/>
            <person name="Morales-Cruz A."/>
            <person name="Amrine K.C."/>
            <person name="McGuire B."/>
            <person name="Gubler W.D."/>
            <person name="Walker M.A."/>
            <person name="Cantu D."/>
        </authorList>
    </citation>
    <scope>NUCLEOTIDE SEQUENCE [LARGE SCALE GENOMIC DNA]</scope>
    <source>
        <strain evidence="3">c</strain>
    </source>
</reference>
<feature type="compositionally biased region" description="Basic and acidic residues" evidence="1">
    <location>
        <begin position="446"/>
        <end position="456"/>
    </location>
</feature>
<keyword evidence="3" id="KW-1185">Reference proteome</keyword>
<evidence type="ECO:0000256" key="1">
    <source>
        <dbReference type="SAM" id="MobiDB-lite"/>
    </source>
</evidence>
<comment type="caution">
    <text evidence="2">The sequence shown here is derived from an EMBL/GenBank/DDBJ whole genome shotgun (WGS) entry which is preliminary data.</text>
</comment>
<sequence length="469" mass="52211">MNNSDHNFPSSPNPQVNTSTQLRAEASDPMPSKSGRLHPSLLSIANAMQQLETERKERMGLAQEFLEIIDAWAKGKTGTKAEAIIVPLIQKIAPTVTAFATGAVEGALLVPTSTHKAKNFQSLSEKPIHNNIQLDENKQNQRNYNTSWATVARKSAKLPQPPSSAIPLPKKPDGNKKETESNHPKEDKRLFLRLRPDHAWRKLSPIAIKKMITEKAGVAATAITALYSVRSGYAIECVSDALRDTILTAGKSLGDTDAIIEAASDWTSLLVPNVPLRIRTLDSNVIVTSEMVANECLAVCGMLPIQLRPMKSSTGQFYTSWLIHFKKRPVDIHFRLFDESGPAMAFKRRRPIEQCQKCWGFHSTRFCEKDSHCGKCKGSHETEKCEAKTPKCSNCNGPHMSTDVKCMARPRRQGEHFVPRTPAELKIIKERGNRDFQAALAEARKADELDKEERTPEGVTILEENMQES</sequence>
<dbReference type="STRING" id="52586.A0A0B1NY93"/>
<feature type="region of interest" description="Disordered" evidence="1">
    <location>
        <begin position="1"/>
        <end position="38"/>
    </location>
</feature>
<dbReference type="Proteomes" id="UP000030854">
    <property type="component" value="Unassembled WGS sequence"/>
</dbReference>
<evidence type="ECO:0000313" key="3">
    <source>
        <dbReference type="Proteomes" id="UP000030854"/>
    </source>
</evidence>
<feature type="compositionally biased region" description="Basic and acidic residues" evidence="1">
    <location>
        <begin position="170"/>
        <end position="187"/>
    </location>
</feature>
<feature type="compositionally biased region" description="Polar residues" evidence="1">
    <location>
        <begin position="1"/>
        <end position="22"/>
    </location>
</feature>
<name>A0A0B1NY93_UNCNE</name>
<dbReference type="HOGENOM" id="CLU_582917_0_0_1"/>